<name>A0ABY6BME1_9GAMM</name>
<dbReference type="PIRSF" id="PIRSF029792">
    <property type="entry name" value="Pro_racemase"/>
    <property type="match status" value="1"/>
</dbReference>
<dbReference type="Pfam" id="PF05544">
    <property type="entry name" value="Pro_racemase"/>
    <property type="match status" value="1"/>
</dbReference>
<dbReference type="Proteomes" id="UP001064632">
    <property type="component" value="Chromosome"/>
</dbReference>
<keyword evidence="3" id="KW-1185">Reference proteome</keyword>
<accession>A0ABY6BME1</accession>
<proteinExistence type="inferred from homology"/>
<dbReference type="PANTHER" id="PTHR33442:SF1">
    <property type="entry name" value="TRANS-3-HYDROXY-L-PROLINE DEHYDRATASE"/>
    <property type="match status" value="1"/>
</dbReference>
<dbReference type="Gene3D" id="3.10.310.10">
    <property type="entry name" value="Diaminopimelate Epimerase, Chain A, domain 1"/>
    <property type="match status" value="2"/>
</dbReference>
<dbReference type="PANTHER" id="PTHR33442">
    <property type="entry name" value="TRANS-3-HYDROXY-L-PROLINE DEHYDRATASE"/>
    <property type="match status" value="1"/>
</dbReference>
<dbReference type="SFLD" id="SFLDS00028">
    <property type="entry name" value="Proline_Racemase"/>
    <property type="match status" value="1"/>
</dbReference>
<organism evidence="2 3">
    <name type="scientific">Tahibacter amnicola</name>
    <dbReference type="NCBI Taxonomy" id="2976241"/>
    <lineage>
        <taxon>Bacteria</taxon>
        <taxon>Pseudomonadati</taxon>
        <taxon>Pseudomonadota</taxon>
        <taxon>Gammaproteobacteria</taxon>
        <taxon>Lysobacterales</taxon>
        <taxon>Rhodanobacteraceae</taxon>
        <taxon>Tahibacter</taxon>
    </lineage>
</organism>
<dbReference type="RefSeq" id="WP_261695940.1">
    <property type="nucleotide sequence ID" value="NZ_CP104694.1"/>
</dbReference>
<sequence length="347" mass="37112">MMDLSAALRWQPPANWARIRTLDLHTAGEPLRLVIDGYPALAGRSVLERRRDALAHHDWARRVLMFEPRGHVDMYGCILTAPATADADFGVLFTHNEGYSAMCGHGIIAVTTALLELGMVPANKAIDGLRIDTPAGRVTAFADFDGERVARVRFHNVASFVAARDAVVDVPGLGTIRYDLVYGGGFYAYVDAADVGLTLEPASTPQLIAAGTAIKQAVVASRPVRHPTEADLGFLYGTIFVGPPTNPAHHSRNVCIFAEGEVDRSPTGTGVSGRCALHVARGDVALGESMVIESILGTTFAVRAVDAVDFGGYPAIIPEVEGKAYVCGRNEFLVDPEDPLAHGFLLR</sequence>
<dbReference type="SUPFAM" id="SSF54506">
    <property type="entry name" value="Diaminopimelate epimerase-like"/>
    <property type="match status" value="1"/>
</dbReference>
<evidence type="ECO:0000256" key="1">
    <source>
        <dbReference type="ARBA" id="ARBA00007529"/>
    </source>
</evidence>
<gene>
    <name evidence="2" type="ORF">N4264_04835</name>
</gene>
<evidence type="ECO:0000313" key="3">
    <source>
        <dbReference type="Proteomes" id="UP001064632"/>
    </source>
</evidence>
<dbReference type="EMBL" id="CP104694">
    <property type="protein sequence ID" value="UXI68982.1"/>
    <property type="molecule type" value="Genomic_DNA"/>
</dbReference>
<comment type="similarity">
    <text evidence="1">Belongs to the proline racemase family.</text>
</comment>
<dbReference type="InterPro" id="IPR008794">
    <property type="entry name" value="Pro_racemase_fam"/>
</dbReference>
<evidence type="ECO:0000313" key="2">
    <source>
        <dbReference type="EMBL" id="UXI68982.1"/>
    </source>
</evidence>
<protein>
    <submittedName>
        <fullName evidence="2">Proline racemase family protein</fullName>
    </submittedName>
</protein>
<reference evidence="2" key="1">
    <citation type="submission" date="2022-09" db="EMBL/GenBank/DDBJ databases">
        <title>Tahibacter sp. nov., isolated from a fresh water.</title>
        <authorList>
            <person name="Baek J.H."/>
            <person name="Lee J.K."/>
            <person name="Kim J.M."/>
            <person name="Jeon C.O."/>
        </authorList>
    </citation>
    <scope>NUCLEOTIDE SEQUENCE</scope>
    <source>
        <strain evidence="2">W38</strain>
    </source>
</reference>